<reference evidence="8" key="1">
    <citation type="journal article" date="2019" name="Int. J. Syst. Evol. Microbiol.">
        <title>The Global Catalogue of Microorganisms (GCM) 10K type strain sequencing project: providing services to taxonomists for standard genome sequencing and annotation.</title>
        <authorList>
            <consortium name="The Broad Institute Genomics Platform"/>
            <consortium name="The Broad Institute Genome Sequencing Center for Infectious Disease"/>
            <person name="Wu L."/>
            <person name="Ma J."/>
        </authorList>
    </citation>
    <scope>NUCLEOTIDE SEQUENCE [LARGE SCALE GENOMIC DNA]</scope>
    <source>
        <strain evidence="8">JCM 16923</strain>
    </source>
</reference>
<feature type="binding site" evidence="4">
    <location>
        <position position="305"/>
    </location>
    <ligand>
        <name>S-adenosyl-L-methionine</name>
        <dbReference type="ChEBI" id="CHEBI:59789"/>
    </ligand>
</feature>
<organism evidence="7 8">
    <name type="scientific">Gordonia caeni</name>
    <dbReference type="NCBI Taxonomy" id="1007097"/>
    <lineage>
        <taxon>Bacteria</taxon>
        <taxon>Bacillati</taxon>
        <taxon>Actinomycetota</taxon>
        <taxon>Actinomycetes</taxon>
        <taxon>Mycobacteriales</taxon>
        <taxon>Gordoniaceae</taxon>
        <taxon>Gordonia</taxon>
    </lineage>
</organism>
<feature type="binding site" evidence="4">
    <location>
        <position position="248"/>
    </location>
    <ligand>
        <name>S-adenosyl-L-methionine</name>
        <dbReference type="ChEBI" id="CHEBI:59789"/>
    </ligand>
</feature>
<keyword evidence="3 4" id="KW-0949">S-adenosyl-L-methionine</keyword>
<keyword evidence="8" id="KW-1185">Reference proteome</keyword>
<dbReference type="Gene3D" id="2.40.50.140">
    <property type="entry name" value="Nucleic acid-binding proteins"/>
    <property type="match status" value="1"/>
</dbReference>
<evidence type="ECO:0000256" key="5">
    <source>
        <dbReference type="SAM" id="MobiDB-lite"/>
    </source>
</evidence>
<dbReference type="RefSeq" id="WP_344783321.1">
    <property type="nucleotide sequence ID" value="NZ_BAAAZW010000005.1"/>
</dbReference>
<proteinExistence type="inferred from homology"/>
<feature type="binding site" evidence="4">
    <location>
        <position position="281"/>
    </location>
    <ligand>
        <name>S-adenosyl-L-methionine</name>
        <dbReference type="ChEBI" id="CHEBI:59789"/>
    </ligand>
</feature>
<name>A0ABP7P7A1_9ACTN</name>
<dbReference type="PROSITE" id="PS51687">
    <property type="entry name" value="SAM_MT_RNA_M5U"/>
    <property type="match status" value="1"/>
</dbReference>
<evidence type="ECO:0000256" key="4">
    <source>
        <dbReference type="PROSITE-ProRule" id="PRU01024"/>
    </source>
</evidence>
<evidence type="ECO:0000313" key="8">
    <source>
        <dbReference type="Proteomes" id="UP001418444"/>
    </source>
</evidence>
<feature type="active site" description="Nucleophile" evidence="4">
    <location>
        <position position="376"/>
    </location>
</feature>
<sequence>MTPHTAELTVTGYANGGAGVAHDADGRVVFVAGALPGERVLARFDEQRTSYARAHTAAVLEASPERVHPLCPAAAAGAGCCDLAYTGAGYAAQLRAGALADVLERIGRLGPQAPQPPAVTALGPEPTGWRVRTRLAVGDDGAPGLRVRGSSRIVTEPCAGPVSGLLDGLGDLGAVAAGDLVVAVGSDGARHVVELAPVPGGGRGRGAAQRSRSRRSRPRAERLIEGRALVTQQLGGHTWQLPVTGFWQAHREAPATYAATVRDFAGRAGGLRAGMRVWDLYGGAGILGAALLDGGGQVPPVGAVDLVETDPGALAAADAALTADPVHLHRGDVAGVIAGLPAPDLVIADPPRRGAGGEVIAAIAAAGPRAVVHVGCDAGAFARDLRDYVSRGFRVTDWRAFDAFPLTHHVEAIALLESP</sequence>
<dbReference type="PANTHER" id="PTHR11061">
    <property type="entry name" value="RNA M5U METHYLTRANSFERASE"/>
    <property type="match status" value="1"/>
</dbReference>
<dbReference type="PROSITE" id="PS50926">
    <property type="entry name" value="TRAM"/>
    <property type="match status" value="1"/>
</dbReference>
<comment type="caution">
    <text evidence="7">The sequence shown here is derived from an EMBL/GenBank/DDBJ whole genome shotgun (WGS) entry which is preliminary data.</text>
</comment>
<feature type="binding site" evidence="4">
    <location>
        <position position="349"/>
    </location>
    <ligand>
        <name>S-adenosyl-L-methionine</name>
        <dbReference type="ChEBI" id="CHEBI:59789"/>
    </ligand>
</feature>
<dbReference type="PANTHER" id="PTHR11061:SF30">
    <property type="entry name" value="TRNA (URACIL(54)-C(5))-METHYLTRANSFERASE"/>
    <property type="match status" value="1"/>
</dbReference>
<dbReference type="Pfam" id="PF01938">
    <property type="entry name" value="TRAM"/>
    <property type="match status" value="1"/>
</dbReference>
<dbReference type="InterPro" id="IPR029063">
    <property type="entry name" value="SAM-dependent_MTases_sf"/>
</dbReference>
<dbReference type="SUPFAM" id="SSF53335">
    <property type="entry name" value="S-adenosyl-L-methionine-dependent methyltransferases"/>
    <property type="match status" value="1"/>
</dbReference>
<comment type="similarity">
    <text evidence="4">Belongs to the class I-like SAM-binding methyltransferase superfamily. RNA M5U methyltransferase family.</text>
</comment>
<feature type="domain" description="TRAM" evidence="6">
    <location>
        <begin position="1"/>
        <end position="58"/>
    </location>
</feature>
<feature type="region of interest" description="Disordered" evidence="5">
    <location>
        <begin position="197"/>
        <end position="220"/>
    </location>
</feature>
<keyword evidence="1 4" id="KW-0489">Methyltransferase</keyword>
<evidence type="ECO:0000256" key="2">
    <source>
        <dbReference type="ARBA" id="ARBA00022679"/>
    </source>
</evidence>
<evidence type="ECO:0000313" key="7">
    <source>
        <dbReference type="EMBL" id="GAA3960519.1"/>
    </source>
</evidence>
<dbReference type="SUPFAM" id="SSF50249">
    <property type="entry name" value="Nucleic acid-binding proteins"/>
    <property type="match status" value="1"/>
</dbReference>
<protein>
    <submittedName>
        <fullName evidence="7">TRAM domain-containing protein</fullName>
    </submittedName>
</protein>
<gene>
    <name evidence="7" type="ORF">GCM10022231_20620</name>
</gene>
<dbReference type="InterPro" id="IPR010280">
    <property type="entry name" value="U5_MeTrfase_fam"/>
</dbReference>
<evidence type="ECO:0000259" key="6">
    <source>
        <dbReference type="PROSITE" id="PS50926"/>
    </source>
</evidence>
<dbReference type="Gene3D" id="3.40.50.150">
    <property type="entry name" value="Vaccinia Virus protein VP39"/>
    <property type="match status" value="1"/>
</dbReference>
<dbReference type="EMBL" id="BAAAZW010000005">
    <property type="protein sequence ID" value="GAA3960519.1"/>
    <property type="molecule type" value="Genomic_DNA"/>
</dbReference>
<accession>A0ABP7P7A1</accession>
<dbReference type="InterPro" id="IPR012340">
    <property type="entry name" value="NA-bd_OB-fold"/>
</dbReference>
<evidence type="ECO:0000256" key="1">
    <source>
        <dbReference type="ARBA" id="ARBA00022603"/>
    </source>
</evidence>
<dbReference type="Proteomes" id="UP001418444">
    <property type="component" value="Unassembled WGS sequence"/>
</dbReference>
<keyword evidence="2 4" id="KW-0808">Transferase</keyword>
<evidence type="ECO:0000256" key="3">
    <source>
        <dbReference type="ARBA" id="ARBA00022691"/>
    </source>
</evidence>
<dbReference type="InterPro" id="IPR002792">
    <property type="entry name" value="TRAM_dom"/>
</dbReference>